<proteinExistence type="predicted"/>
<keyword evidence="3" id="KW-1185">Reference proteome</keyword>
<comment type="caution">
    <text evidence="2">The sequence shown here is derived from an EMBL/GenBank/DDBJ whole genome shotgun (WGS) entry which is preliminary data.</text>
</comment>
<evidence type="ECO:0000313" key="2">
    <source>
        <dbReference type="EMBL" id="CAI2385535.1"/>
    </source>
</evidence>
<organism evidence="2 3">
    <name type="scientific">Euplotes crassus</name>
    <dbReference type="NCBI Taxonomy" id="5936"/>
    <lineage>
        <taxon>Eukaryota</taxon>
        <taxon>Sar</taxon>
        <taxon>Alveolata</taxon>
        <taxon>Ciliophora</taxon>
        <taxon>Intramacronucleata</taxon>
        <taxon>Spirotrichea</taxon>
        <taxon>Hypotrichia</taxon>
        <taxon>Euplotida</taxon>
        <taxon>Euplotidae</taxon>
        <taxon>Moneuplotes</taxon>
    </lineage>
</organism>
<dbReference type="EMBL" id="CAMPGE010027961">
    <property type="protein sequence ID" value="CAI2385535.1"/>
    <property type="molecule type" value="Genomic_DNA"/>
</dbReference>
<feature type="region of interest" description="Disordered" evidence="1">
    <location>
        <begin position="760"/>
        <end position="796"/>
    </location>
</feature>
<dbReference type="Proteomes" id="UP001295684">
    <property type="component" value="Unassembled WGS sequence"/>
</dbReference>
<name>A0AAD2DAG5_EUPCR</name>
<protein>
    <submittedName>
        <fullName evidence="2">Uncharacterized protein</fullName>
    </submittedName>
</protein>
<accession>A0AAD2DAG5</accession>
<dbReference type="AlphaFoldDB" id="A0AAD2DAG5"/>
<reference evidence="2" key="1">
    <citation type="submission" date="2023-07" db="EMBL/GenBank/DDBJ databases">
        <authorList>
            <consortium name="AG Swart"/>
            <person name="Singh M."/>
            <person name="Singh A."/>
            <person name="Seah K."/>
            <person name="Emmerich C."/>
        </authorList>
    </citation>
    <scope>NUCLEOTIDE SEQUENCE</scope>
    <source>
        <strain evidence="2">DP1</strain>
    </source>
</reference>
<sequence>MEEVNNILNKRYMKKNITGKIECKKVPLNKIQRRRKERSNHTGLFQSPPFPTARSRPTSPLPAQNFTSMNPSTSKDLPMLNTPRENLVVANNINITLQLDSRVGSPRKKFKPRNRQTGLKRRYQYSTAREKKSHEIMSENQTPRNFIDHSIPSVKLRNASLNNTFGKKKSPAPHDLINMPQIKKYNGNLHFDPTQCNLFETKKYIKNLEKKPRRAYGKGPAFKTMCEMSNNDLGVSEESVQHLKDQVNHAMNILDSNLEDLLPQRSSFTPIELIEFLRSTFLLTKSDSMKLCNYFRENNGTPMSKTGMNKGQICAKIRQFAGDCQKIPKDLSKILNQTVKIKKAQKSLIEDFKQLCEKNFIYPLEVVGIFQKHKVIADYKMLGIILLQKSSSIHQIKPEVIEKDLIPCLRLTGTTKKITFKDLKRSDSELKKKFSSQNKEMVTLKRSQDDTSYNISIADLTEITKASLIKLADAFFAKNLSLLDICHGDVFDKVIDGKEYQIIKRKELISSFQKLGIVFSIPEYLSIKEFFSPTIQDFVDLNKLHTFLEQFGIKEDKPESTKHLNFDILEPCDIRVFNRIINHIEFHKLNSSQDMLNPEDVSRIHCVTSTKEAHLEVVRFTNLEKELRKVRILHPHEELSESMVQFLEISADHSELCMLRKLSKAIRLISESNYYRYYGTKMRVFRPDPPKESEKPSDNIYEKKESDSNSKNVFHQHLKKRVDEIATGIMSGVISINKKQENLTQSNTNITFKSNLKTTKKSTFSRLQSPPNHQNIQNSPSRAQNQEIKNPLKTSQESFHIEDEIQSPGNRCNKLDKELLRKHFGL</sequence>
<gene>
    <name evidence="2" type="ORF">ECRASSUSDP1_LOCUS27108</name>
</gene>
<feature type="region of interest" description="Disordered" evidence="1">
    <location>
        <begin position="685"/>
        <end position="714"/>
    </location>
</feature>
<feature type="region of interest" description="Disordered" evidence="1">
    <location>
        <begin position="28"/>
        <end position="77"/>
    </location>
</feature>
<feature type="compositionally biased region" description="Polar residues" evidence="1">
    <location>
        <begin position="55"/>
        <end position="75"/>
    </location>
</feature>
<feature type="compositionally biased region" description="Basic and acidic residues" evidence="1">
    <location>
        <begin position="685"/>
        <end position="708"/>
    </location>
</feature>
<evidence type="ECO:0000256" key="1">
    <source>
        <dbReference type="SAM" id="MobiDB-lite"/>
    </source>
</evidence>
<evidence type="ECO:0000313" key="3">
    <source>
        <dbReference type="Proteomes" id="UP001295684"/>
    </source>
</evidence>